<name>A0A916KNX3_9POXV</name>
<organism evidence="1 2">
    <name type="scientific">Adoxophyes honmai entomopoxvirus 'L'</name>
    <dbReference type="NCBI Taxonomy" id="1293540"/>
    <lineage>
        <taxon>Viruses</taxon>
        <taxon>Varidnaviria</taxon>
        <taxon>Bamfordvirae</taxon>
        <taxon>Nucleocytoviricota</taxon>
        <taxon>Pokkesviricetes</taxon>
        <taxon>Chitovirales</taxon>
        <taxon>Poxviridae</taxon>
        <taxon>Entomopoxvirinae</taxon>
        <taxon>Betaentomopoxvirus</taxon>
        <taxon>Betaentomopoxvirus ahonmai</taxon>
    </lineage>
</organism>
<dbReference type="EMBL" id="HF679131">
    <property type="protein sequence ID" value="CCU55397.1"/>
    <property type="molecule type" value="Genomic_DNA"/>
</dbReference>
<evidence type="ECO:0000313" key="1">
    <source>
        <dbReference type="EMBL" id="CCU55397.1"/>
    </source>
</evidence>
<proteinExistence type="predicted"/>
<sequence>MNYYIFILLILCTINIVKSVDDDNGFSYRFDLSNKIKRKDFLPSDIKFINNIDGIAMARHHIISHSILWKFYVSMTKTKVRQMALIQILNKLKKIRKDILDKKNIISESDIDNLIACLENDNINNANNKDQEINICTDLLNKIYILIFDMPFNIFVGPRERSFDLGQSLDIEGRALLPDDLILSLTNVYHTMIRINDNQEVSETEINTLRDDLISLLDYDLESQEFDSDLWIEQNQTEGKSALLFSNILKKSGNFVSISRELLTFHSKKIPLNKIKEIKIQIKHVFDLVFNLIEENPELLEKYGDRLLHNPLSIDLNEFLQEILTINPNLFISISSFNNRNSNQNNIIVVYKLSKHKINNAHKILMCDLLNKVNVKLNSTPKVNGKSRKNLNQFISIMNALLPDCSILDKIIQKFTTTTEINEESNNKDDDDDTGNDRKKLRLNDILNSLFDVNPNILLDTIITSTTYVTNILLPLMEQMNSKRCTLYPNVITFKSIVRRTSRTNNLVASIDRNPGNAIFSNIYSEIIGVSIKNVSYLYYEHDINKWIWTHNYSLFFDKIVLYHYNKISINEDEVKRNLFKLCHQKKQYNYSPQLTTTGWFLHIITFSLWP</sequence>
<dbReference type="RefSeq" id="YP_008003899.1">
    <property type="nucleotide sequence ID" value="NC_021247.1"/>
</dbReference>
<dbReference type="GeneID" id="15614005"/>
<keyword evidence="2" id="KW-1185">Reference proteome</keyword>
<gene>
    <name evidence="1" type="ORF">AHEV_076</name>
</gene>
<dbReference type="OrthoDB" id="30829at10239"/>
<protein>
    <submittedName>
        <fullName evidence="1">Uncharacterized protein</fullName>
    </submittedName>
</protein>
<dbReference type="Proteomes" id="UP000792575">
    <property type="component" value="Genome"/>
</dbReference>
<evidence type="ECO:0000313" key="2">
    <source>
        <dbReference type="Proteomes" id="UP000792575"/>
    </source>
</evidence>
<accession>A0A916KNX3</accession>
<dbReference type="KEGG" id="vg:15614005"/>
<reference evidence="1" key="1">
    <citation type="journal article" date="2013" name="J. Virol.">
        <title>New Insights into the Evolution of Entomopoxvirinae from the Complete Genome Sequences of Four Entomopoxviruses Infecting Adoxophyes honmai, Choristoneura biennis, Choristoneura rosaceana, and Mythimna separata.</title>
        <authorList>
            <person name="Theze J."/>
            <person name="Takatsuka J."/>
            <person name="Li Z."/>
            <person name="Gallais J."/>
            <person name="Doucet D."/>
            <person name="Arif B."/>
            <person name="Nakai M."/>
            <person name="Herniou E.A."/>
        </authorList>
    </citation>
    <scope>NUCLEOTIDE SEQUENCE</scope>
    <source>
        <strain evidence="1">Tokyo</strain>
    </source>
</reference>